<dbReference type="AlphaFoldDB" id="A0AAV4WNS4"/>
<sequence length="839" mass="96232">MILVYCYAYSFPYVLNKRIVALVISKLWGVLLYCIRLGIQVFRLFQRHLLSPQNDIPTPSHSSNQFCGDAACLENEINILVLNISRYYICSWYNKISPNEEFTTFLNSSIHQTLINLCSSISNVDKKKFSYVILQIYLNFFSHIIEAKKKSGDFKKENFEMKHWALKDNLAEWCYLQSLISALLDSFCPPETDRSLRSKHSPLLHTLVVEILTQNVIHPLVNVLCNPSFLNKMLLKIMLNCVKKNQEINISSANENLHVNNNPISEEHVVSQPVILLPNEDLMHDQVFQNFNETETSNRLSVPDESCQIKYSHGFSMKKLNYEKASEDFPCFVSSGIKSSSNINLSNHDCTNLQIQEYNRCVSTAYETTIKRSRSADYIRQMPQLKALNEKDYNIILQSENNKLFVALKSDINSSNSIEQAEEAVEVEVPTLFTDVQIIDTCQQNEAGLLPYTLYCIQYTGIFHDTAKSPDIPHFVKQVVSIKRRFREFVALQSKLEDNPSLKVHLKGIKGPSKWLVLPFSNLDKKNIAERRLFLENYLKELCSSAAIAQSSELQEFLAYGGEESMTFVRKAADASVPRIDKMLVRGVKGAFDIFRTALPNSPLDEENTPRLSFEDTLSDYRFQEHLLDYSSHEPEIKEHVKNFMENCFFKLTPDDMKCSEFIFKRRLLRKAHFKITECCQCSVLNGNNFLQEETPLGNTIVDLIGTAFQLDETSLGYLFSVFKILCAPCINRFLVDTLDDISEEHLAYVLHLLHKLLWPDNKGLSEQDASFGSESIPDMIMECFDDLLSGKHIVPSLKAIVLAKIKLFISSFQHEEANRCLLFHMFDVVIETLCSEET</sequence>
<dbReference type="EMBL" id="BPLQ01014830">
    <property type="protein sequence ID" value="GIY83504.1"/>
    <property type="molecule type" value="Genomic_DNA"/>
</dbReference>
<protein>
    <submittedName>
        <fullName evidence="4">Sorting nexin-19</fullName>
    </submittedName>
</protein>
<evidence type="ECO:0000256" key="1">
    <source>
        <dbReference type="SAM" id="Phobius"/>
    </source>
</evidence>
<gene>
    <name evidence="4" type="primary">SNX19</name>
    <name evidence="4" type="ORF">CDAR_221541</name>
</gene>
<feature type="transmembrane region" description="Helical" evidence="1">
    <location>
        <begin position="19"/>
        <end position="39"/>
    </location>
</feature>
<keyword evidence="1" id="KW-0472">Membrane</keyword>
<organism evidence="4 5">
    <name type="scientific">Caerostris darwini</name>
    <dbReference type="NCBI Taxonomy" id="1538125"/>
    <lineage>
        <taxon>Eukaryota</taxon>
        <taxon>Metazoa</taxon>
        <taxon>Ecdysozoa</taxon>
        <taxon>Arthropoda</taxon>
        <taxon>Chelicerata</taxon>
        <taxon>Arachnida</taxon>
        <taxon>Araneae</taxon>
        <taxon>Araneomorphae</taxon>
        <taxon>Entelegynae</taxon>
        <taxon>Araneoidea</taxon>
        <taxon>Araneidae</taxon>
        <taxon>Caerostris</taxon>
    </lineage>
</organism>
<name>A0AAV4WNS4_9ARAC</name>
<proteinExistence type="predicted"/>
<keyword evidence="5" id="KW-1185">Reference proteome</keyword>
<dbReference type="PROSITE" id="PS51207">
    <property type="entry name" value="PXA"/>
    <property type="match status" value="1"/>
</dbReference>
<dbReference type="SMART" id="SM00312">
    <property type="entry name" value="PX"/>
    <property type="match status" value="1"/>
</dbReference>
<feature type="domain" description="PXA" evidence="3">
    <location>
        <begin position="70"/>
        <end position="241"/>
    </location>
</feature>
<dbReference type="SUPFAM" id="SSF64268">
    <property type="entry name" value="PX domain"/>
    <property type="match status" value="1"/>
</dbReference>
<dbReference type="InterPro" id="IPR001683">
    <property type="entry name" value="PX_dom"/>
</dbReference>
<evidence type="ECO:0000313" key="4">
    <source>
        <dbReference type="EMBL" id="GIY83504.1"/>
    </source>
</evidence>
<dbReference type="PANTHER" id="PTHR22775">
    <property type="entry name" value="SORTING NEXIN"/>
    <property type="match status" value="1"/>
</dbReference>
<dbReference type="PANTHER" id="PTHR22775:SF3">
    <property type="entry name" value="SORTING NEXIN-13"/>
    <property type="match status" value="1"/>
</dbReference>
<dbReference type="Pfam" id="PF02194">
    <property type="entry name" value="PXA"/>
    <property type="match status" value="1"/>
</dbReference>
<dbReference type="PROSITE" id="PS50195">
    <property type="entry name" value="PX"/>
    <property type="match status" value="1"/>
</dbReference>
<comment type="caution">
    <text evidence="4">The sequence shown here is derived from an EMBL/GenBank/DDBJ whole genome shotgun (WGS) entry which is preliminary data.</text>
</comment>
<evidence type="ECO:0000313" key="5">
    <source>
        <dbReference type="Proteomes" id="UP001054837"/>
    </source>
</evidence>
<evidence type="ECO:0000259" key="2">
    <source>
        <dbReference type="PROSITE" id="PS50195"/>
    </source>
</evidence>
<dbReference type="Pfam" id="PF00787">
    <property type="entry name" value="PX"/>
    <property type="match status" value="1"/>
</dbReference>
<dbReference type="SMART" id="SM00313">
    <property type="entry name" value="PXA"/>
    <property type="match status" value="1"/>
</dbReference>
<keyword evidence="1" id="KW-1133">Transmembrane helix</keyword>
<accession>A0AAV4WNS4</accession>
<dbReference type="InterPro" id="IPR036871">
    <property type="entry name" value="PX_dom_sf"/>
</dbReference>
<dbReference type="Proteomes" id="UP001054837">
    <property type="component" value="Unassembled WGS sequence"/>
</dbReference>
<keyword evidence="1" id="KW-0812">Transmembrane</keyword>
<evidence type="ECO:0000259" key="3">
    <source>
        <dbReference type="PROSITE" id="PS51207"/>
    </source>
</evidence>
<dbReference type="GO" id="GO:0035091">
    <property type="term" value="F:phosphatidylinositol binding"/>
    <property type="evidence" value="ECO:0007669"/>
    <property type="project" value="InterPro"/>
</dbReference>
<feature type="domain" description="PX" evidence="2">
    <location>
        <begin position="433"/>
        <end position="565"/>
    </location>
</feature>
<reference evidence="4 5" key="1">
    <citation type="submission" date="2021-06" db="EMBL/GenBank/DDBJ databases">
        <title>Caerostris darwini draft genome.</title>
        <authorList>
            <person name="Kono N."/>
            <person name="Arakawa K."/>
        </authorList>
    </citation>
    <scope>NUCLEOTIDE SEQUENCE [LARGE SCALE GENOMIC DNA]</scope>
</reference>
<dbReference type="Gene3D" id="3.30.1520.10">
    <property type="entry name" value="Phox-like domain"/>
    <property type="match status" value="1"/>
</dbReference>
<dbReference type="InterPro" id="IPR003114">
    <property type="entry name" value="Phox_assoc"/>
</dbReference>